<dbReference type="GO" id="GO:0016798">
    <property type="term" value="F:hydrolase activity, acting on glycosyl bonds"/>
    <property type="evidence" value="ECO:0007669"/>
    <property type="project" value="UniProtKB-KW"/>
</dbReference>
<reference evidence="5" key="1">
    <citation type="submission" date="2021-01" db="EMBL/GenBank/DDBJ databases">
        <title>Whole genome shotgun sequence of Actinoplanes siamensis NBRC 109076.</title>
        <authorList>
            <person name="Komaki H."/>
            <person name="Tamura T."/>
        </authorList>
    </citation>
    <scope>NUCLEOTIDE SEQUENCE</scope>
    <source>
        <strain evidence="5">NBRC 109076</strain>
    </source>
</reference>
<dbReference type="PROSITE" id="PS50853">
    <property type="entry name" value="FN3"/>
    <property type="match status" value="1"/>
</dbReference>
<sequence>MSRDWKTTYAASASSATHTATFPSAATAGRKLVAFGVAPASVDPSGAWTEIAEASDPALGDLSVATLTATGGETSITWVREPSASTAPRTLAGWVESRDDLGAVHAGTLAVYGNPSGVSSIDLAPIVTTVPNCRVYVAVATSNDGSAWTPTIPGFTVEDVVQGPANGAEPVRLAIATAVVPAGTTTVSITGVPINPAMVAVFALEPANLTPAPAAETAVEAENRQTGVDKATWDVSGIDPTIFGYATSMSVARGTGIDLKIHSPNSAWTGVVYRLGWYGSRGARQVGTLGGPQTTQPAGTVDPTTGMASCGNWTVNGSWSVPADATPGVYIITIARADLPSARAHIGPFVVTDPTRKAKIAVKLSDSTWQAYNHAGANPADIHNGKSLYGQGGSSGFTADKSLRAKAVSYDRPLLTRLYYPQTHFMNSEYPLLRWLERLGYDVDYLTCAMVDADPTLLLGRQAVISSGHDEYWSAGMRDAFVGARDAAGNQSNLLFLSANEAFWRIRFAADRRSFSCWKDTHDAALNPTGLYSGTWQDTRSFNNDRRPASFLTGQRFRLNGIAARSLVATAAQAALPLWRSTPVAALTGSQTWTSPVGVVGFEADEPADTSSTERPAGLIRLSQATATVTGQLADDNGDSYNGSGTYVHAMTAYRAPSGAAVFATGTVQYSWGLDAVHDRAGTAESPTLQQALTNLLADLGAVPPAYPFPAGLEMPTPVTLAAYGFPDVSAPAAPSGLQATAGQTQIALTWSAATDDTGVTGYDVYRDGVLVQGGINALSHTFSGLVAGASYVLGVRARDAAGNQSALATVTASTVTGVPVLFTLPELDAWVQTAVPAATGQLVLELVTTEIRGYVGPARFDALPSLAPLKRVALDLARRMVRNAAGLRSTSRQIDDYTQTDTWATETLQAAELTDDDRAAIDRALGDDRPSGAFTIRPTGRPDRGPWRRW</sequence>
<dbReference type="Pfam" id="PF20254">
    <property type="entry name" value="DMFA2_C"/>
    <property type="match status" value="1"/>
</dbReference>
<dbReference type="SUPFAM" id="SSF49265">
    <property type="entry name" value="Fibronectin type III"/>
    <property type="match status" value="1"/>
</dbReference>
<protein>
    <recommendedName>
        <fullName evidence="4">Fibronectin type-III domain-containing protein</fullName>
    </recommendedName>
</protein>
<proteinExistence type="predicted"/>
<evidence type="ECO:0000256" key="3">
    <source>
        <dbReference type="SAM" id="MobiDB-lite"/>
    </source>
</evidence>
<gene>
    <name evidence="5" type="ORF">Asi03nite_62000</name>
</gene>
<keyword evidence="2" id="KW-0119">Carbohydrate metabolism</keyword>
<dbReference type="GO" id="GO:0000272">
    <property type="term" value="P:polysaccharide catabolic process"/>
    <property type="evidence" value="ECO:0007669"/>
    <property type="project" value="UniProtKB-KW"/>
</dbReference>
<dbReference type="Gene3D" id="2.60.40.10">
    <property type="entry name" value="Immunoglobulins"/>
    <property type="match status" value="1"/>
</dbReference>
<organism evidence="5 6">
    <name type="scientific">Actinoplanes siamensis</name>
    <dbReference type="NCBI Taxonomy" id="1223317"/>
    <lineage>
        <taxon>Bacteria</taxon>
        <taxon>Bacillati</taxon>
        <taxon>Actinomycetota</taxon>
        <taxon>Actinomycetes</taxon>
        <taxon>Micromonosporales</taxon>
        <taxon>Micromonosporaceae</taxon>
        <taxon>Actinoplanes</taxon>
    </lineage>
</organism>
<dbReference type="SMART" id="SM00060">
    <property type="entry name" value="FN3"/>
    <property type="match status" value="1"/>
</dbReference>
<dbReference type="RefSeq" id="WP_203684012.1">
    <property type="nucleotide sequence ID" value="NZ_BOMW01000066.1"/>
</dbReference>
<keyword evidence="1" id="KW-0378">Hydrolase</keyword>
<keyword evidence="6" id="KW-1185">Reference proteome</keyword>
<dbReference type="AlphaFoldDB" id="A0A919TNF0"/>
<accession>A0A919TNF0</accession>
<dbReference type="EMBL" id="BOMW01000066">
    <property type="protein sequence ID" value="GIF08662.1"/>
    <property type="molecule type" value="Genomic_DNA"/>
</dbReference>
<evidence type="ECO:0000313" key="6">
    <source>
        <dbReference type="Proteomes" id="UP000629619"/>
    </source>
</evidence>
<dbReference type="CDD" id="cd00063">
    <property type="entry name" value="FN3"/>
    <property type="match status" value="1"/>
</dbReference>
<evidence type="ECO:0000313" key="5">
    <source>
        <dbReference type="EMBL" id="GIF08662.1"/>
    </source>
</evidence>
<feature type="domain" description="Fibronectin type-III" evidence="4">
    <location>
        <begin position="731"/>
        <end position="820"/>
    </location>
</feature>
<dbReference type="InterPro" id="IPR046540">
    <property type="entry name" value="DMFA2_C"/>
</dbReference>
<evidence type="ECO:0000259" key="4">
    <source>
        <dbReference type="PROSITE" id="PS50853"/>
    </source>
</evidence>
<feature type="compositionally biased region" description="Basic and acidic residues" evidence="3">
    <location>
        <begin position="941"/>
        <end position="951"/>
    </location>
</feature>
<dbReference type="InterPro" id="IPR003961">
    <property type="entry name" value="FN3_dom"/>
</dbReference>
<evidence type="ECO:0000256" key="2">
    <source>
        <dbReference type="ARBA" id="ARBA00023326"/>
    </source>
</evidence>
<dbReference type="InterPro" id="IPR013783">
    <property type="entry name" value="Ig-like_fold"/>
</dbReference>
<dbReference type="Pfam" id="PF00041">
    <property type="entry name" value="fn3"/>
    <property type="match status" value="1"/>
</dbReference>
<comment type="caution">
    <text evidence="5">The sequence shown here is derived from an EMBL/GenBank/DDBJ whole genome shotgun (WGS) entry which is preliminary data.</text>
</comment>
<feature type="region of interest" description="Disordered" evidence="3">
    <location>
        <begin position="927"/>
        <end position="951"/>
    </location>
</feature>
<dbReference type="InterPro" id="IPR036116">
    <property type="entry name" value="FN3_sf"/>
</dbReference>
<name>A0A919TNF0_9ACTN</name>
<keyword evidence="2" id="KW-0624">Polysaccharide degradation</keyword>
<dbReference type="Proteomes" id="UP000629619">
    <property type="component" value="Unassembled WGS sequence"/>
</dbReference>
<keyword evidence="1" id="KW-0326">Glycosidase</keyword>
<evidence type="ECO:0000256" key="1">
    <source>
        <dbReference type="ARBA" id="ARBA00023295"/>
    </source>
</evidence>